<evidence type="ECO:0008006" key="4">
    <source>
        <dbReference type="Google" id="ProtNLM"/>
    </source>
</evidence>
<reference evidence="2 3" key="1">
    <citation type="submission" date="2023-01" db="EMBL/GenBank/DDBJ databases">
        <title>Analysis of 21 Apiospora genomes using comparative genomics revels a genus with tremendous synthesis potential of carbohydrate active enzymes and secondary metabolites.</title>
        <authorList>
            <person name="Sorensen T."/>
        </authorList>
    </citation>
    <scope>NUCLEOTIDE SEQUENCE [LARGE SCALE GENOMIC DNA]</scope>
    <source>
        <strain evidence="2 3">CBS 83171</strain>
    </source>
</reference>
<organism evidence="2 3">
    <name type="scientific">Apiospora saccharicola</name>
    <dbReference type="NCBI Taxonomy" id="335842"/>
    <lineage>
        <taxon>Eukaryota</taxon>
        <taxon>Fungi</taxon>
        <taxon>Dikarya</taxon>
        <taxon>Ascomycota</taxon>
        <taxon>Pezizomycotina</taxon>
        <taxon>Sordariomycetes</taxon>
        <taxon>Xylariomycetidae</taxon>
        <taxon>Amphisphaeriales</taxon>
        <taxon>Apiosporaceae</taxon>
        <taxon>Apiospora</taxon>
    </lineage>
</organism>
<comment type="caution">
    <text evidence="2">The sequence shown here is derived from an EMBL/GenBank/DDBJ whole genome shotgun (WGS) entry which is preliminary data.</text>
</comment>
<keyword evidence="1" id="KW-0732">Signal</keyword>
<gene>
    <name evidence="2" type="ORF">PG996_006579</name>
</gene>
<name>A0ABR1V8F7_9PEZI</name>
<evidence type="ECO:0000313" key="3">
    <source>
        <dbReference type="Proteomes" id="UP001446871"/>
    </source>
</evidence>
<keyword evidence="3" id="KW-1185">Reference proteome</keyword>
<dbReference type="EMBL" id="JAQQWM010000004">
    <property type="protein sequence ID" value="KAK8067467.1"/>
    <property type="molecule type" value="Genomic_DNA"/>
</dbReference>
<sequence length="83" mass="8762">MVRILSVVTLLFTTLAVGAQAKAFCQCLYADGSHCCVDDNAPAGCTEVCRNAVSVDGYRACNAGGKYSDVSAWNSQFRTACKS</sequence>
<evidence type="ECO:0000256" key="1">
    <source>
        <dbReference type="SAM" id="SignalP"/>
    </source>
</evidence>
<evidence type="ECO:0000313" key="2">
    <source>
        <dbReference type="EMBL" id="KAK8067467.1"/>
    </source>
</evidence>
<dbReference type="Proteomes" id="UP001446871">
    <property type="component" value="Unassembled WGS sequence"/>
</dbReference>
<accession>A0ABR1V8F7</accession>
<protein>
    <recommendedName>
        <fullName evidence="4">Extracellular membrane protein CFEM domain-containing protein</fullName>
    </recommendedName>
</protein>
<feature type="chain" id="PRO_5045043992" description="Extracellular membrane protein CFEM domain-containing protein" evidence="1">
    <location>
        <begin position="22"/>
        <end position="83"/>
    </location>
</feature>
<feature type="signal peptide" evidence="1">
    <location>
        <begin position="1"/>
        <end position="21"/>
    </location>
</feature>
<proteinExistence type="predicted"/>